<dbReference type="SUPFAM" id="SSF49590">
    <property type="entry name" value="PHL pollen allergen"/>
    <property type="match status" value="1"/>
</dbReference>
<dbReference type="InterPro" id="IPR005795">
    <property type="entry name" value="LolPI"/>
</dbReference>
<dbReference type="GO" id="GO:0005576">
    <property type="term" value="C:extracellular region"/>
    <property type="evidence" value="ECO:0007669"/>
    <property type="project" value="UniProtKB-SubCell"/>
</dbReference>
<evidence type="ECO:0000313" key="4">
    <source>
        <dbReference type="EMBL" id="KAK6918594.1"/>
    </source>
</evidence>
<dbReference type="PANTHER" id="PTHR31692:SF56">
    <property type="entry name" value="EXPANSIN-B2-RELATED"/>
    <property type="match status" value="1"/>
</dbReference>
<reference evidence="4 5" key="1">
    <citation type="submission" date="2023-12" db="EMBL/GenBank/DDBJ databases">
        <title>A high-quality genome assembly for Dillenia turbinata (Dilleniales).</title>
        <authorList>
            <person name="Chanderbali A."/>
        </authorList>
    </citation>
    <scope>NUCLEOTIDE SEQUENCE [LARGE SCALE GENOMIC DNA]</scope>
    <source>
        <strain evidence="4">LSX21</strain>
        <tissue evidence="4">Leaf</tissue>
    </source>
</reference>
<organism evidence="4 5">
    <name type="scientific">Dillenia turbinata</name>
    <dbReference type="NCBI Taxonomy" id="194707"/>
    <lineage>
        <taxon>Eukaryota</taxon>
        <taxon>Viridiplantae</taxon>
        <taxon>Streptophyta</taxon>
        <taxon>Embryophyta</taxon>
        <taxon>Tracheophyta</taxon>
        <taxon>Spermatophyta</taxon>
        <taxon>Magnoliopsida</taxon>
        <taxon>eudicotyledons</taxon>
        <taxon>Gunneridae</taxon>
        <taxon>Pentapetalae</taxon>
        <taxon>Dilleniales</taxon>
        <taxon>Dilleniaceae</taxon>
        <taxon>Dillenia</taxon>
    </lineage>
</organism>
<dbReference type="EMBL" id="JBAMMX010000022">
    <property type="protein sequence ID" value="KAK6918594.1"/>
    <property type="molecule type" value="Genomic_DNA"/>
</dbReference>
<dbReference type="Pfam" id="PF01357">
    <property type="entry name" value="Expansin_C"/>
    <property type="match status" value="1"/>
</dbReference>
<dbReference type="Gene3D" id="2.60.40.760">
    <property type="entry name" value="Expansin, cellulose-binding-like domain"/>
    <property type="match status" value="1"/>
</dbReference>
<dbReference type="PRINTS" id="PR00829">
    <property type="entry name" value="LOLP1ALLERGN"/>
</dbReference>
<dbReference type="InterPro" id="IPR007117">
    <property type="entry name" value="Expansin_CBD"/>
</dbReference>
<keyword evidence="2" id="KW-0964">Secreted</keyword>
<accession>A0AAN8UQF4</accession>
<sequence length="144" mass="16179">MVNVGKHVDMEVQKVNLLFLRWFRQEDPLCTAEAKDVEFFNDYKQSTIVFKVDTGSNDFYFATLIEYENGDGDLGKVEIQVNGASLSLQRSHGAVWSINAVYNLNVPFSISLTTLSSRKTLVATNVIPAGWLPGHSYRSLVNFI</sequence>
<feature type="domain" description="Expansin-like CBD" evidence="3">
    <location>
        <begin position="59"/>
        <end position="139"/>
    </location>
</feature>
<gene>
    <name evidence="4" type="ORF">RJ641_017016</name>
</gene>
<dbReference type="PROSITE" id="PS50843">
    <property type="entry name" value="EXPANSIN_CBD"/>
    <property type="match status" value="1"/>
</dbReference>
<evidence type="ECO:0000313" key="5">
    <source>
        <dbReference type="Proteomes" id="UP001370490"/>
    </source>
</evidence>
<dbReference type="AlphaFoldDB" id="A0AAN8UQF4"/>
<dbReference type="PANTHER" id="PTHR31692">
    <property type="entry name" value="EXPANSIN-B3"/>
    <property type="match status" value="1"/>
</dbReference>
<comment type="subcellular location">
    <subcellularLocation>
        <location evidence="1">Secreted</location>
    </subcellularLocation>
</comment>
<comment type="caution">
    <text evidence="4">The sequence shown here is derived from an EMBL/GenBank/DDBJ whole genome shotgun (WGS) entry which is preliminary data.</text>
</comment>
<evidence type="ECO:0000259" key="3">
    <source>
        <dbReference type="PROSITE" id="PS50843"/>
    </source>
</evidence>
<evidence type="ECO:0000256" key="2">
    <source>
        <dbReference type="ARBA" id="ARBA00022525"/>
    </source>
</evidence>
<protein>
    <submittedName>
        <fullName evidence="4">Expansin, cellulose-binding-like domain</fullName>
    </submittedName>
</protein>
<dbReference type="InterPro" id="IPR036749">
    <property type="entry name" value="Expansin_CBD_sf"/>
</dbReference>
<proteinExistence type="predicted"/>
<evidence type="ECO:0000256" key="1">
    <source>
        <dbReference type="ARBA" id="ARBA00004613"/>
    </source>
</evidence>
<keyword evidence="5" id="KW-1185">Reference proteome</keyword>
<name>A0AAN8UQF4_9MAGN</name>
<dbReference type="Proteomes" id="UP001370490">
    <property type="component" value="Unassembled WGS sequence"/>
</dbReference>